<dbReference type="Gramene" id="OQU84151">
    <property type="protein sequence ID" value="OQU84151"/>
    <property type="gene ID" value="SORBI_3004G004600"/>
</dbReference>
<accession>A0A921R1D2</accession>
<organism evidence="3 4">
    <name type="scientific">Sorghum bicolor</name>
    <name type="common">Sorghum</name>
    <name type="synonym">Sorghum vulgare</name>
    <dbReference type="NCBI Taxonomy" id="4558"/>
    <lineage>
        <taxon>Eukaryota</taxon>
        <taxon>Viridiplantae</taxon>
        <taxon>Streptophyta</taxon>
        <taxon>Embryophyta</taxon>
        <taxon>Tracheophyta</taxon>
        <taxon>Spermatophyta</taxon>
        <taxon>Magnoliopsida</taxon>
        <taxon>Liliopsida</taxon>
        <taxon>Poales</taxon>
        <taxon>Poaceae</taxon>
        <taxon>PACMAD clade</taxon>
        <taxon>Panicoideae</taxon>
        <taxon>Andropogonodae</taxon>
        <taxon>Andropogoneae</taxon>
        <taxon>Sorghinae</taxon>
        <taxon>Sorghum</taxon>
    </lineage>
</organism>
<dbReference type="OrthoDB" id="747353at2759"/>
<dbReference type="PANTHER" id="PTHR33322:SF3">
    <property type="entry name" value="BAG FAMILY MOLECULAR CHAPERONE REGULATOR 7"/>
    <property type="match status" value="1"/>
</dbReference>
<evidence type="ECO:0008006" key="5">
    <source>
        <dbReference type="Google" id="ProtNLM"/>
    </source>
</evidence>
<dbReference type="PROSITE" id="PS51257">
    <property type="entry name" value="PROKAR_LIPOPROTEIN"/>
    <property type="match status" value="1"/>
</dbReference>
<dbReference type="Proteomes" id="UP000807115">
    <property type="component" value="Chromosome 4"/>
</dbReference>
<dbReference type="InterPro" id="IPR040400">
    <property type="entry name" value="BAG5/6/7/8"/>
</dbReference>
<keyword evidence="1" id="KW-0143">Chaperone</keyword>
<evidence type="ECO:0000256" key="1">
    <source>
        <dbReference type="ARBA" id="ARBA00023186"/>
    </source>
</evidence>
<name>A0A921R1D2_SORBI</name>
<reference evidence="3" key="1">
    <citation type="journal article" date="2019" name="BMC Genomics">
        <title>A new reference genome for Sorghum bicolor reveals high levels of sequence similarity between sweet and grain genotypes: implications for the genetics of sugar metabolism.</title>
        <authorList>
            <person name="Cooper E.A."/>
            <person name="Brenton Z.W."/>
            <person name="Flinn B.S."/>
            <person name="Jenkins J."/>
            <person name="Shu S."/>
            <person name="Flowers D."/>
            <person name="Luo F."/>
            <person name="Wang Y."/>
            <person name="Xia P."/>
            <person name="Barry K."/>
            <person name="Daum C."/>
            <person name="Lipzen A."/>
            <person name="Yoshinaga Y."/>
            <person name="Schmutz J."/>
            <person name="Saski C."/>
            <person name="Vermerris W."/>
            <person name="Kresovich S."/>
        </authorList>
    </citation>
    <scope>NUCLEOTIDE SEQUENCE</scope>
</reference>
<proteinExistence type="predicted"/>
<feature type="compositionally biased region" description="Basic and acidic residues" evidence="2">
    <location>
        <begin position="216"/>
        <end position="235"/>
    </location>
</feature>
<dbReference type="AlphaFoldDB" id="A0A921R1D2"/>
<evidence type="ECO:0000313" key="4">
    <source>
        <dbReference type="Proteomes" id="UP000807115"/>
    </source>
</evidence>
<evidence type="ECO:0000313" key="3">
    <source>
        <dbReference type="EMBL" id="KAG0531215.1"/>
    </source>
</evidence>
<feature type="region of interest" description="Disordered" evidence="2">
    <location>
        <begin position="376"/>
        <end position="396"/>
    </location>
</feature>
<gene>
    <name evidence="3" type="ORF">BDA96_04G004900</name>
</gene>
<sequence>MSRDRYFHRLLDVDDDPFFPSFPFPTTSSCPYISASAPHHRFLLDDQPFYPTSCPLGFTSPTPSLIDTFDLDLLLPPHAAVATPRCPAFDFDPFLLDALGHRVSALERALALTPAPAPAPPRRKYTYAAEAHGRKVKWTAEDRPSGGRNLKWEAELRTPHHDGFDRKWKWESKASAAGAATKVKWEKEIKGKGFLEPWSNSYSVEETYGDDDHDDDKEKKPTDVNVKRKVKEDKQQHKKGNVEIVEIEDNTAGCVAIRKAFEMNHCKGKRKELSPQDAALLIQMNYRAHLAHRSQVLRCLRDLAVAKAKLKEIRSFFYNISYRRRVAHDTEERQRFAEKIIVLLLTVDALEGPDYMVRNAKRSMLEELEGMLEIVDPQPPGKPRTLSRRKFDLPEGGAIPKEMRDGVKNVVRIVEEGK</sequence>
<dbReference type="PANTHER" id="PTHR33322">
    <property type="entry name" value="BAG DOMAIN CONTAINING PROTEIN, EXPRESSED"/>
    <property type="match status" value="1"/>
</dbReference>
<reference evidence="3" key="2">
    <citation type="submission" date="2020-10" db="EMBL/GenBank/DDBJ databases">
        <authorList>
            <person name="Cooper E.A."/>
            <person name="Brenton Z.W."/>
            <person name="Flinn B.S."/>
            <person name="Jenkins J."/>
            <person name="Shu S."/>
            <person name="Flowers D."/>
            <person name="Luo F."/>
            <person name="Wang Y."/>
            <person name="Xia P."/>
            <person name="Barry K."/>
            <person name="Daum C."/>
            <person name="Lipzen A."/>
            <person name="Yoshinaga Y."/>
            <person name="Schmutz J."/>
            <person name="Saski C."/>
            <person name="Vermerris W."/>
            <person name="Kresovich S."/>
        </authorList>
    </citation>
    <scope>NUCLEOTIDE SEQUENCE</scope>
</reference>
<evidence type="ECO:0000256" key="2">
    <source>
        <dbReference type="SAM" id="MobiDB-lite"/>
    </source>
</evidence>
<comment type="caution">
    <text evidence="3">The sequence shown here is derived from an EMBL/GenBank/DDBJ whole genome shotgun (WGS) entry which is preliminary data.</text>
</comment>
<protein>
    <recommendedName>
        <fullName evidence="5">BAG domain-containing protein</fullName>
    </recommendedName>
</protein>
<dbReference type="EMBL" id="CM027683">
    <property type="protein sequence ID" value="KAG0531215.1"/>
    <property type="molecule type" value="Genomic_DNA"/>
</dbReference>
<dbReference type="OMA" id="EYPPLQY"/>
<feature type="region of interest" description="Disordered" evidence="2">
    <location>
        <begin position="205"/>
        <end position="237"/>
    </location>
</feature>
<dbReference type="Gramene" id="EES04331">
    <property type="protein sequence ID" value="EES04331"/>
    <property type="gene ID" value="SORBI_3004G004600"/>
</dbReference>